<accession>A0A1J5R6N3</accession>
<dbReference type="EMBL" id="MLJW01000256">
    <property type="protein sequence ID" value="OIQ91553.1"/>
    <property type="molecule type" value="Genomic_DNA"/>
</dbReference>
<dbReference type="PANTHER" id="PTHR42924:SF3">
    <property type="entry name" value="POLYMERASE_HISTIDINOL PHOSPHATASE N-TERMINAL DOMAIN-CONTAINING PROTEIN"/>
    <property type="match status" value="1"/>
</dbReference>
<dbReference type="InterPro" id="IPR016195">
    <property type="entry name" value="Pol/histidinol_Pase-like"/>
</dbReference>
<sequence length="281" mass="29851">MATALNADLHSHSTRSDGTLDPATLARRARANGVQLWALTDHDEVGGVAAAATAATECGLRFLAGVEISVSVAAQTVHVVGLGVDPDNATLLEGLQQVRAGRELRARRMAAELERDAGVAGAYAGACRHAGNPALISRTHFARYLVEQRICSSTHEVFTRFLTPGKPGYVDHAWATLRDALAWIDAAGGHAVIAHPARYPFTSTEEWALFEGFKAMGGAAIEVVTASHGAAEVRKYAAIAAEFGLRASRGSDFHSPHESRCDLGRLPPLPDGVDPVWELFD</sequence>
<dbReference type="Gene3D" id="1.10.150.650">
    <property type="match status" value="1"/>
</dbReference>
<dbReference type="Pfam" id="PF02811">
    <property type="entry name" value="PHP"/>
    <property type="match status" value="1"/>
</dbReference>
<dbReference type="CDD" id="cd07438">
    <property type="entry name" value="PHP_HisPPase_AMP"/>
    <property type="match status" value="1"/>
</dbReference>
<proteinExistence type="predicted"/>
<dbReference type="PANTHER" id="PTHR42924">
    <property type="entry name" value="EXONUCLEASE"/>
    <property type="match status" value="1"/>
</dbReference>
<name>A0A1J5R6N3_9ZZZZ</name>
<dbReference type="SMART" id="SM00481">
    <property type="entry name" value="POLIIIAc"/>
    <property type="match status" value="1"/>
</dbReference>
<evidence type="ECO:0000256" key="1">
    <source>
        <dbReference type="SAM" id="MobiDB-lite"/>
    </source>
</evidence>
<dbReference type="GO" id="GO:0035312">
    <property type="term" value="F:5'-3' DNA exonuclease activity"/>
    <property type="evidence" value="ECO:0007669"/>
    <property type="project" value="TreeGrafter"/>
</dbReference>
<dbReference type="InterPro" id="IPR003141">
    <property type="entry name" value="Pol/His_phosphatase_N"/>
</dbReference>
<dbReference type="InterPro" id="IPR052018">
    <property type="entry name" value="PHP_domain"/>
</dbReference>
<dbReference type="GO" id="GO:0004534">
    <property type="term" value="F:5'-3' RNA exonuclease activity"/>
    <property type="evidence" value="ECO:0007669"/>
    <property type="project" value="TreeGrafter"/>
</dbReference>
<dbReference type="Gene3D" id="3.20.20.140">
    <property type="entry name" value="Metal-dependent hydrolases"/>
    <property type="match status" value="1"/>
</dbReference>
<feature type="region of interest" description="Disordered" evidence="1">
    <location>
        <begin position="1"/>
        <end position="21"/>
    </location>
</feature>
<gene>
    <name evidence="3" type="ORF">GALL_265640</name>
</gene>
<dbReference type="SUPFAM" id="SSF89550">
    <property type="entry name" value="PHP domain-like"/>
    <property type="match status" value="1"/>
</dbReference>
<dbReference type="InterPro" id="IPR004013">
    <property type="entry name" value="PHP_dom"/>
</dbReference>
<feature type="domain" description="Polymerase/histidinol phosphatase N-terminal" evidence="2">
    <location>
        <begin position="7"/>
        <end position="72"/>
    </location>
</feature>
<organism evidence="3">
    <name type="scientific">mine drainage metagenome</name>
    <dbReference type="NCBI Taxonomy" id="410659"/>
    <lineage>
        <taxon>unclassified sequences</taxon>
        <taxon>metagenomes</taxon>
        <taxon>ecological metagenomes</taxon>
    </lineage>
</organism>
<protein>
    <recommendedName>
        <fullName evidence="2">Polymerase/histidinol phosphatase N-terminal domain-containing protein</fullName>
    </recommendedName>
</protein>
<comment type="caution">
    <text evidence="3">The sequence shown here is derived from an EMBL/GenBank/DDBJ whole genome shotgun (WGS) entry which is preliminary data.</text>
</comment>
<evidence type="ECO:0000313" key="3">
    <source>
        <dbReference type="EMBL" id="OIQ91553.1"/>
    </source>
</evidence>
<dbReference type="AlphaFoldDB" id="A0A1J5R6N3"/>
<reference evidence="3" key="1">
    <citation type="submission" date="2016-10" db="EMBL/GenBank/DDBJ databases">
        <title>Sequence of Gallionella enrichment culture.</title>
        <authorList>
            <person name="Poehlein A."/>
            <person name="Muehling M."/>
            <person name="Daniel R."/>
        </authorList>
    </citation>
    <scope>NUCLEOTIDE SEQUENCE</scope>
</reference>
<evidence type="ECO:0000259" key="2">
    <source>
        <dbReference type="SMART" id="SM00481"/>
    </source>
</evidence>